<protein>
    <submittedName>
        <fullName evidence="1">Uncharacterized protein</fullName>
    </submittedName>
</protein>
<evidence type="ECO:0000313" key="1">
    <source>
        <dbReference type="EMBL" id="KAF1831064.1"/>
    </source>
</evidence>
<dbReference type="AlphaFoldDB" id="A0A6A5K9E7"/>
<reference evidence="1" key="1">
    <citation type="submission" date="2020-01" db="EMBL/GenBank/DDBJ databases">
        <authorList>
            <consortium name="DOE Joint Genome Institute"/>
            <person name="Haridas S."/>
            <person name="Albert R."/>
            <person name="Binder M."/>
            <person name="Bloem J."/>
            <person name="Labutti K."/>
            <person name="Salamov A."/>
            <person name="Andreopoulos B."/>
            <person name="Baker S.E."/>
            <person name="Barry K."/>
            <person name="Bills G."/>
            <person name="Bluhm B.H."/>
            <person name="Cannon C."/>
            <person name="Castanera R."/>
            <person name="Culley D.E."/>
            <person name="Daum C."/>
            <person name="Ezra D."/>
            <person name="Gonzalez J.B."/>
            <person name="Henrissat B."/>
            <person name="Kuo A."/>
            <person name="Liang C."/>
            <person name="Lipzen A."/>
            <person name="Lutzoni F."/>
            <person name="Magnuson J."/>
            <person name="Mondo S."/>
            <person name="Nolan M."/>
            <person name="Ohm R."/>
            <person name="Pangilinan J."/>
            <person name="Park H.-J."/>
            <person name="Ramirez L."/>
            <person name="Alfaro M."/>
            <person name="Sun H."/>
            <person name="Tritt A."/>
            <person name="Yoshinaga Y."/>
            <person name="Zwiers L.-H."/>
            <person name="Turgeon B.G."/>
            <person name="Goodwin S.B."/>
            <person name="Spatafora J.W."/>
            <person name="Crous P.W."/>
            <person name="Grigoriev I.V."/>
        </authorList>
    </citation>
    <scope>NUCLEOTIDE SEQUENCE</scope>
    <source>
        <strain evidence="1">P77</strain>
    </source>
</reference>
<keyword evidence="2" id="KW-1185">Reference proteome</keyword>
<evidence type="ECO:0000313" key="2">
    <source>
        <dbReference type="Proteomes" id="UP000800040"/>
    </source>
</evidence>
<proteinExistence type="predicted"/>
<sequence length="198" mass="20836">MLVSISPRFNIQTSNALFSLSLSLSLWPHFPTRALQHPILHVFHATFLRCYPRAGCRSDHCVCAFTNNAQVETRLTALPSARPKVPQPATTAARRATLAVNAPLPRRRRLATVAVVLATSPASAPRTAVPRWVAAAAVAKNATSAASRVTLPATAPRVADMVAVLVATAAVVEATVAALVATAVLARLLATRAVVLVT</sequence>
<dbReference type="Proteomes" id="UP000800040">
    <property type="component" value="Unassembled WGS sequence"/>
</dbReference>
<organism evidence="1 2">
    <name type="scientific">Decorospora gaudefroyi</name>
    <dbReference type="NCBI Taxonomy" id="184978"/>
    <lineage>
        <taxon>Eukaryota</taxon>
        <taxon>Fungi</taxon>
        <taxon>Dikarya</taxon>
        <taxon>Ascomycota</taxon>
        <taxon>Pezizomycotina</taxon>
        <taxon>Dothideomycetes</taxon>
        <taxon>Pleosporomycetidae</taxon>
        <taxon>Pleosporales</taxon>
        <taxon>Pleosporineae</taxon>
        <taxon>Pleosporaceae</taxon>
        <taxon>Decorospora</taxon>
    </lineage>
</organism>
<accession>A0A6A5K9E7</accession>
<dbReference type="EMBL" id="ML975375">
    <property type="protein sequence ID" value="KAF1831064.1"/>
    <property type="molecule type" value="Genomic_DNA"/>
</dbReference>
<name>A0A6A5K9E7_9PLEO</name>
<gene>
    <name evidence="1" type="ORF">BDW02DRAFT_557683</name>
</gene>